<sequence>MNKLLKYYFYSLLPLLSLLPLFAADKKPNILYIFTDDQSHRSVSSYEEAHDWVQTPHIDKLAESGMSFTHCYTGTWCQPSRLSALTGLLQHAANSFKITKYPMASYDPKKLPFFPAVLRKNGYETACIGKWHLGEDVGHGRDWDYSVIWDRGGPRKNISAYFHNTLVRTNGGERKALGGYSTDRYTELAVDYIEDKKDSPKPWYLWLCYGGVHGPYTPADRHKDIYTDVKVDVPSDVFGPRPTKPEHLKNMTRWKKGEDGVPKGFDKQVKKYHRAVKSLDDGVGKLMQALKESGQLENTIVIFTSDQGFAWGQHGSKEKWLPYDANIRAPLIIKAPGLTQAGTISSEAVNGVDIVSTIHDLSTVQTEWKMHGRSLMPLLKEPEHKLESPMLLINTTYQYGQMINDELKKKNYDAFKRRGLYAWMMMRDGKYKYIRHFKDNVIEELYDLEKDPEELNNLAVNPEYKTLLKKLRAKNIEEFKKKDASFLELLPPPKSI</sequence>
<dbReference type="InterPro" id="IPR050738">
    <property type="entry name" value="Sulfatase"/>
</dbReference>
<keyword evidence="4" id="KW-0106">Calcium</keyword>
<evidence type="ECO:0000256" key="5">
    <source>
        <dbReference type="SAM" id="SignalP"/>
    </source>
</evidence>
<feature type="domain" description="Sulfatase N-terminal" evidence="6">
    <location>
        <begin position="28"/>
        <end position="361"/>
    </location>
</feature>
<dbReference type="PROSITE" id="PS00149">
    <property type="entry name" value="SULFATASE_2"/>
    <property type="match status" value="1"/>
</dbReference>
<keyword evidence="8" id="KW-1185">Reference proteome</keyword>
<dbReference type="Gene3D" id="3.40.720.10">
    <property type="entry name" value="Alkaline Phosphatase, subunit A"/>
    <property type="match status" value="1"/>
</dbReference>
<dbReference type="InterPro" id="IPR017850">
    <property type="entry name" value="Alkaline_phosphatase_core_sf"/>
</dbReference>
<evidence type="ECO:0000313" key="7">
    <source>
        <dbReference type="EMBL" id="WDE95401.1"/>
    </source>
</evidence>
<dbReference type="Proteomes" id="UP001214250">
    <property type="component" value="Chromosome 1"/>
</dbReference>
<keyword evidence="2" id="KW-0479">Metal-binding</keyword>
<evidence type="ECO:0000256" key="2">
    <source>
        <dbReference type="ARBA" id="ARBA00022723"/>
    </source>
</evidence>
<evidence type="ECO:0000259" key="6">
    <source>
        <dbReference type="Pfam" id="PF00884"/>
    </source>
</evidence>
<keyword evidence="5" id="KW-0732">Signal</keyword>
<protein>
    <submittedName>
        <fullName evidence="7">Sulfatase-like hydrolase/transferase</fullName>
    </submittedName>
</protein>
<accession>A0ABY7VNQ8</accession>
<proteinExistence type="inferred from homology"/>
<dbReference type="Pfam" id="PF00884">
    <property type="entry name" value="Sulfatase"/>
    <property type="match status" value="1"/>
</dbReference>
<dbReference type="PANTHER" id="PTHR42693:SF33">
    <property type="entry name" value="ARYLSULFATASE"/>
    <property type="match status" value="1"/>
</dbReference>
<dbReference type="SUPFAM" id="SSF53649">
    <property type="entry name" value="Alkaline phosphatase-like"/>
    <property type="match status" value="1"/>
</dbReference>
<dbReference type="EMBL" id="CP117811">
    <property type="protein sequence ID" value="WDE95401.1"/>
    <property type="molecule type" value="Genomic_DNA"/>
</dbReference>
<name>A0ABY7VNQ8_9BACT</name>
<evidence type="ECO:0000256" key="3">
    <source>
        <dbReference type="ARBA" id="ARBA00022801"/>
    </source>
</evidence>
<reference evidence="7 8" key="1">
    <citation type="submission" date="2023-02" db="EMBL/GenBank/DDBJ databases">
        <title>Genome sequence of Lentisphaera profundi SAORIC-696.</title>
        <authorList>
            <person name="Kim e."/>
            <person name="Cho J.-C."/>
            <person name="Choi A."/>
            <person name="Kang I."/>
        </authorList>
    </citation>
    <scope>NUCLEOTIDE SEQUENCE [LARGE SCALE GENOMIC DNA]</scope>
    <source>
        <strain evidence="7 8">SAORIC-696</strain>
    </source>
</reference>
<feature type="chain" id="PRO_5045505093" evidence="5">
    <location>
        <begin position="24"/>
        <end position="496"/>
    </location>
</feature>
<dbReference type="InterPro" id="IPR024607">
    <property type="entry name" value="Sulfatase_CS"/>
</dbReference>
<evidence type="ECO:0000256" key="4">
    <source>
        <dbReference type="ARBA" id="ARBA00022837"/>
    </source>
</evidence>
<evidence type="ECO:0000256" key="1">
    <source>
        <dbReference type="ARBA" id="ARBA00008779"/>
    </source>
</evidence>
<organism evidence="7 8">
    <name type="scientific">Lentisphaera profundi</name>
    <dbReference type="NCBI Taxonomy" id="1658616"/>
    <lineage>
        <taxon>Bacteria</taxon>
        <taxon>Pseudomonadati</taxon>
        <taxon>Lentisphaerota</taxon>
        <taxon>Lentisphaeria</taxon>
        <taxon>Lentisphaerales</taxon>
        <taxon>Lentisphaeraceae</taxon>
        <taxon>Lentisphaera</taxon>
    </lineage>
</organism>
<dbReference type="RefSeq" id="WP_274148926.1">
    <property type="nucleotide sequence ID" value="NZ_CP117811.1"/>
</dbReference>
<feature type="signal peptide" evidence="5">
    <location>
        <begin position="1"/>
        <end position="23"/>
    </location>
</feature>
<evidence type="ECO:0000313" key="8">
    <source>
        <dbReference type="Proteomes" id="UP001214250"/>
    </source>
</evidence>
<comment type="similarity">
    <text evidence="1">Belongs to the sulfatase family.</text>
</comment>
<keyword evidence="3" id="KW-0378">Hydrolase</keyword>
<dbReference type="InterPro" id="IPR000917">
    <property type="entry name" value="Sulfatase_N"/>
</dbReference>
<dbReference type="PANTHER" id="PTHR42693">
    <property type="entry name" value="ARYLSULFATASE FAMILY MEMBER"/>
    <property type="match status" value="1"/>
</dbReference>
<gene>
    <name evidence="7" type="ORF">PQO03_06680</name>
</gene>